<dbReference type="CDD" id="cd14727">
    <property type="entry name" value="ChanN-like"/>
    <property type="match status" value="1"/>
</dbReference>
<dbReference type="InterPro" id="IPR001478">
    <property type="entry name" value="PDZ"/>
</dbReference>
<dbReference type="PROSITE" id="PS50106">
    <property type="entry name" value="PDZ"/>
    <property type="match status" value="1"/>
</dbReference>
<dbReference type="Gene3D" id="2.30.42.10">
    <property type="match status" value="1"/>
</dbReference>
<sequence length="389" mass="43822">MLNAFKKTFLSGTVLLLMVGCATLPSLKPAKPKTPLEGLKVDEILSTNNGTTLSFEKFLEDLAAARIVYVGETHTNTEDHRVQQKILESLYERNPKLVLALEMFPRESQSILDRYSKGQISEEEFLKEVDWNEVWGFPFELYRPMLNFAREKRLEILALNAPRKVVEKIASSGLASLSAAEQTQVAKDFHMDDPAHKNYVRQQYDAHVKGGIRDFESFFQAQLAWEETMSETLARRLSKSAGDEQILVLIGKGHIMNRVGVPMLTFKRVKQPFKTVVPMPINYPESLFDPNLGNYVWITEPMETPHRPRLGIMLRPAPSGMGLEVLGIASGSPAEKAGIQKGDILFMIDEVPLQSIEDLHRALEGKSRDHELKILRGKKEISVPVTISP</sequence>
<dbReference type="RefSeq" id="WP_281795222.1">
    <property type="nucleotide sequence ID" value="NZ_BSDR01000001.1"/>
</dbReference>
<dbReference type="Pfam" id="PF17820">
    <property type="entry name" value="PDZ_6"/>
    <property type="match status" value="1"/>
</dbReference>
<dbReference type="AlphaFoldDB" id="A0A9W6FV08"/>
<protein>
    <recommendedName>
        <fullName evidence="1">PDZ domain-containing protein</fullName>
    </recommendedName>
</protein>
<evidence type="ECO:0000313" key="3">
    <source>
        <dbReference type="Proteomes" id="UP001144372"/>
    </source>
</evidence>
<dbReference type="SUPFAM" id="SSF50156">
    <property type="entry name" value="PDZ domain-like"/>
    <property type="match status" value="1"/>
</dbReference>
<dbReference type="SUPFAM" id="SSF159501">
    <property type="entry name" value="EreA/ChaN-like"/>
    <property type="match status" value="1"/>
</dbReference>
<organism evidence="2 3">
    <name type="scientific">Desulforhabdus amnigena</name>
    <dbReference type="NCBI Taxonomy" id="40218"/>
    <lineage>
        <taxon>Bacteria</taxon>
        <taxon>Pseudomonadati</taxon>
        <taxon>Thermodesulfobacteriota</taxon>
        <taxon>Syntrophobacteria</taxon>
        <taxon>Syntrophobacterales</taxon>
        <taxon>Syntrophobacteraceae</taxon>
        <taxon>Desulforhabdus</taxon>
    </lineage>
</organism>
<feature type="domain" description="PDZ" evidence="1">
    <location>
        <begin position="295"/>
        <end position="378"/>
    </location>
</feature>
<name>A0A9W6FV08_9BACT</name>
<dbReference type="EMBL" id="BSDR01000001">
    <property type="protein sequence ID" value="GLI35425.1"/>
    <property type="molecule type" value="Genomic_DNA"/>
</dbReference>
<dbReference type="PROSITE" id="PS51257">
    <property type="entry name" value="PROKAR_LIPOPROTEIN"/>
    <property type="match status" value="1"/>
</dbReference>
<dbReference type="InterPro" id="IPR041489">
    <property type="entry name" value="PDZ_6"/>
</dbReference>
<dbReference type="Pfam" id="PF04187">
    <property type="entry name" value="Cofac_haem_bdg"/>
    <property type="match status" value="1"/>
</dbReference>
<dbReference type="Gene3D" id="3.40.50.11550">
    <property type="match status" value="1"/>
</dbReference>
<evidence type="ECO:0000313" key="2">
    <source>
        <dbReference type="EMBL" id="GLI35425.1"/>
    </source>
</evidence>
<dbReference type="CDD" id="cd06779">
    <property type="entry name" value="cpPDZ_Deg_HtrA-like"/>
    <property type="match status" value="1"/>
</dbReference>
<evidence type="ECO:0000259" key="1">
    <source>
        <dbReference type="PROSITE" id="PS50106"/>
    </source>
</evidence>
<proteinExistence type="predicted"/>
<dbReference type="InterPro" id="IPR007314">
    <property type="entry name" value="Cofac_haem-bd_dom"/>
</dbReference>
<reference evidence="2" key="1">
    <citation type="submission" date="2022-12" db="EMBL/GenBank/DDBJ databases">
        <title>Reference genome sequencing for broad-spectrum identification of bacterial and archaeal isolates by mass spectrometry.</title>
        <authorList>
            <person name="Sekiguchi Y."/>
            <person name="Tourlousse D.M."/>
        </authorList>
    </citation>
    <scope>NUCLEOTIDE SEQUENCE</scope>
    <source>
        <strain evidence="2">ASRB1</strain>
    </source>
</reference>
<gene>
    <name evidence="2" type="ORF">DAMNIGENAA_28580</name>
</gene>
<keyword evidence="3" id="KW-1185">Reference proteome</keyword>
<dbReference type="Proteomes" id="UP001144372">
    <property type="component" value="Unassembled WGS sequence"/>
</dbReference>
<comment type="caution">
    <text evidence="2">The sequence shown here is derived from an EMBL/GenBank/DDBJ whole genome shotgun (WGS) entry which is preliminary data.</text>
</comment>
<accession>A0A9W6FV08</accession>
<dbReference type="InterPro" id="IPR036034">
    <property type="entry name" value="PDZ_sf"/>
</dbReference>
<dbReference type="SMART" id="SM00228">
    <property type="entry name" value="PDZ"/>
    <property type="match status" value="1"/>
</dbReference>